<protein>
    <submittedName>
        <fullName evidence="1">Uncharacterized protein</fullName>
    </submittedName>
</protein>
<dbReference type="eggNOG" id="ENOG503416G">
    <property type="taxonomic scope" value="Bacteria"/>
</dbReference>
<proteinExistence type="predicted"/>
<dbReference type="STRING" id="526227.Mesil_2736"/>
<organism evidence="1 2">
    <name type="scientific">Allomeiothermus silvanus (strain ATCC 700542 / DSM 9946 / NBRC 106475 / NCIMB 13440 / VI-R2)</name>
    <name type="common">Thermus silvanus</name>
    <dbReference type="NCBI Taxonomy" id="526227"/>
    <lineage>
        <taxon>Bacteria</taxon>
        <taxon>Thermotogati</taxon>
        <taxon>Deinococcota</taxon>
        <taxon>Deinococci</taxon>
        <taxon>Thermales</taxon>
        <taxon>Thermaceae</taxon>
        <taxon>Allomeiothermus</taxon>
    </lineage>
</organism>
<accession>D7BC85</accession>
<dbReference type="HOGENOM" id="CLU_1601928_0_0_0"/>
<name>D7BC85_ALLS1</name>
<dbReference type="Proteomes" id="UP000001916">
    <property type="component" value="Chromosome"/>
</dbReference>
<sequence>MRGWFTLITLLGLGLAQTLPTSGFFRITATQSSAAATPGAWRYSISPKTDEARLLWRQYLPFWQQTLRQGGRVQLGAYALRFVGGKLVLEPGCPVPNPSCFTRTATAIPAWQQDAVLLDFSNTLVQAIREGTQRAKPYPATLTVSKLVRLQLNSDGTYSAAPSGWRP</sequence>
<evidence type="ECO:0000313" key="2">
    <source>
        <dbReference type="Proteomes" id="UP000001916"/>
    </source>
</evidence>
<evidence type="ECO:0000313" key="1">
    <source>
        <dbReference type="EMBL" id="ADH64582.1"/>
    </source>
</evidence>
<dbReference type="RefSeq" id="WP_013159117.1">
    <property type="nucleotide sequence ID" value="NC_014212.1"/>
</dbReference>
<dbReference type="EMBL" id="CP002042">
    <property type="protein sequence ID" value="ADH64582.1"/>
    <property type="molecule type" value="Genomic_DNA"/>
</dbReference>
<reference evidence="1 2" key="1">
    <citation type="journal article" date="2010" name="Stand. Genomic Sci.">
        <title>Complete genome sequence of Meiothermus silvanus type strain (VI-R2).</title>
        <authorList>
            <person name="Sikorski J."/>
            <person name="Tindall B.J."/>
            <person name="Lowry S."/>
            <person name="Lucas S."/>
            <person name="Nolan M."/>
            <person name="Copeland A."/>
            <person name="Glavina Del Rio T."/>
            <person name="Tice H."/>
            <person name="Cheng J.F."/>
            <person name="Han C."/>
            <person name="Pitluck S."/>
            <person name="Liolios K."/>
            <person name="Ivanova N."/>
            <person name="Mavromatis K."/>
            <person name="Mikhailova N."/>
            <person name="Pati A."/>
            <person name="Goodwin L."/>
            <person name="Chen A."/>
            <person name="Palaniappan K."/>
            <person name="Land M."/>
            <person name="Hauser L."/>
            <person name="Chang Y.J."/>
            <person name="Jeffries C.D."/>
            <person name="Rohde M."/>
            <person name="Goker M."/>
            <person name="Woyke T."/>
            <person name="Bristow J."/>
            <person name="Eisen J.A."/>
            <person name="Markowitz V."/>
            <person name="Hugenholtz P."/>
            <person name="Kyrpides N.C."/>
            <person name="Klenk H.P."/>
            <person name="Lapidus A."/>
        </authorList>
    </citation>
    <scope>NUCLEOTIDE SEQUENCE [LARGE SCALE GENOMIC DNA]</scope>
    <source>
        <strain evidence="2">ATCC 700542 / DSM 9946 / VI-R2</strain>
    </source>
</reference>
<dbReference type="AlphaFoldDB" id="D7BC85"/>
<keyword evidence="2" id="KW-1185">Reference proteome</keyword>
<dbReference type="OrthoDB" id="34298at2"/>
<dbReference type="KEGG" id="msv:Mesil_2736"/>
<gene>
    <name evidence="1" type="ordered locus">Mesil_2736</name>
</gene>